<keyword evidence="3" id="KW-1185">Reference proteome</keyword>
<protein>
    <submittedName>
        <fullName evidence="2">Uncharacterized protein</fullName>
    </submittedName>
</protein>
<accession>A0A137NQM8</accession>
<organism evidence="2 3">
    <name type="scientific">Conidiobolus coronatus (strain ATCC 28846 / CBS 209.66 / NRRL 28638)</name>
    <name type="common">Delacroixia coronata</name>
    <dbReference type="NCBI Taxonomy" id="796925"/>
    <lineage>
        <taxon>Eukaryota</taxon>
        <taxon>Fungi</taxon>
        <taxon>Fungi incertae sedis</taxon>
        <taxon>Zoopagomycota</taxon>
        <taxon>Entomophthoromycotina</taxon>
        <taxon>Entomophthoromycetes</taxon>
        <taxon>Entomophthorales</taxon>
        <taxon>Ancylistaceae</taxon>
        <taxon>Conidiobolus</taxon>
    </lineage>
</organism>
<name>A0A137NQM8_CONC2</name>
<feature type="transmembrane region" description="Helical" evidence="1">
    <location>
        <begin position="148"/>
        <end position="166"/>
    </location>
</feature>
<gene>
    <name evidence="2" type="ORF">CONCODRAFT_13475</name>
</gene>
<dbReference type="AlphaFoldDB" id="A0A137NQM8"/>
<sequence length="244" mass="28399">MFKLDKSTVLKYYSLTTILGLYSYKLITCNYIKSLNIFIQPALSLNSIFASYYLLYKDNVVLNGSDSLKSFSVACSSEYLLIWELVKLLGKSQDLTIYYTNYTYFGLILLQMGLSQRFPEFFDKFLKLNFGFTCAYIMGSNFANSNCIHILISFVVSISWNYLYDITLDYMTIYCTNFIYSITLFKAIYILFNLIFPDYFYKLNIIIALVASLFSPIIVFIFNIEAQLKYLKNKKGNEDLEAKN</sequence>
<feature type="transmembrane region" description="Helical" evidence="1">
    <location>
        <begin position="95"/>
        <end position="113"/>
    </location>
</feature>
<feature type="transmembrane region" description="Helical" evidence="1">
    <location>
        <begin position="35"/>
        <end position="55"/>
    </location>
</feature>
<keyword evidence="1" id="KW-1133">Transmembrane helix</keyword>
<proteinExistence type="predicted"/>
<evidence type="ECO:0000256" key="1">
    <source>
        <dbReference type="SAM" id="Phobius"/>
    </source>
</evidence>
<feature type="transmembrane region" description="Helical" evidence="1">
    <location>
        <begin position="178"/>
        <end position="197"/>
    </location>
</feature>
<dbReference type="EMBL" id="KQ964996">
    <property type="protein sequence ID" value="KXN65067.1"/>
    <property type="molecule type" value="Genomic_DNA"/>
</dbReference>
<evidence type="ECO:0000313" key="3">
    <source>
        <dbReference type="Proteomes" id="UP000070444"/>
    </source>
</evidence>
<keyword evidence="1" id="KW-0812">Transmembrane</keyword>
<reference evidence="2 3" key="1">
    <citation type="journal article" date="2015" name="Genome Biol. Evol.">
        <title>Phylogenomic analyses indicate that early fungi evolved digesting cell walls of algal ancestors of land plants.</title>
        <authorList>
            <person name="Chang Y."/>
            <person name="Wang S."/>
            <person name="Sekimoto S."/>
            <person name="Aerts A.L."/>
            <person name="Choi C."/>
            <person name="Clum A."/>
            <person name="LaButti K.M."/>
            <person name="Lindquist E.A."/>
            <person name="Yee Ngan C."/>
            <person name="Ohm R.A."/>
            <person name="Salamov A.A."/>
            <person name="Grigoriev I.V."/>
            <person name="Spatafora J.W."/>
            <person name="Berbee M.L."/>
        </authorList>
    </citation>
    <scope>NUCLEOTIDE SEQUENCE [LARGE SCALE GENOMIC DNA]</scope>
    <source>
        <strain evidence="2 3">NRRL 28638</strain>
    </source>
</reference>
<dbReference type="Proteomes" id="UP000070444">
    <property type="component" value="Unassembled WGS sequence"/>
</dbReference>
<evidence type="ECO:0000313" key="2">
    <source>
        <dbReference type="EMBL" id="KXN65067.1"/>
    </source>
</evidence>
<keyword evidence="1" id="KW-0472">Membrane</keyword>
<feature type="transmembrane region" description="Helical" evidence="1">
    <location>
        <begin position="203"/>
        <end position="224"/>
    </location>
</feature>
<feature type="transmembrane region" description="Helical" evidence="1">
    <location>
        <begin position="12"/>
        <end position="28"/>
    </location>
</feature>